<feature type="compositionally biased region" description="Polar residues" evidence="1">
    <location>
        <begin position="48"/>
        <end position="57"/>
    </location>
</feature>
<accession>A0A816KBA2</accession>
<keyword evidence="2" id="KW-0472">Membrane</keyword>
<feature type="transmembrane region" description="Helical" evidence="2">
    <location>
        <begin position="69"/>
        <end position="86"/>
    </location>
</feature>
<evidence type="ECO:0000256" key="2">
    <source>
        <dbReference type="SAM" id="Phobius"/>
    </source>
</evidence>
<dbReference type="Proteomes" id="UP000663824">
    <property type="component" value="Unassembled WGS sequence"/>
</dbReference>
<evidence type="ECO:0000313" key="3">
    <source>
        <dbReference type="EMBL" id="CAF1911712.1"/>
    </source>
</evidence>
<dbReference type="AlphaFoldDB" id="A0A816KBA2"/>
<organism evidence="3 4">
    <name type="scientific">Rotaria magnacalcarata</name>
    <dbReference type="NCBI Taxonomy" id="392030"/>
    <lineage>
        <taxon>Eukaryota</taxon>
        <taxon>Metazoa</taxon>
        <taxon>Spiralia</taxon>
        <taxon>Gnathifera</taxon>
        <taxon>Rotifera</taxon>
        <taxon>Eurotatoria</taxon>
        <taxon>Bdelloidea</taxon>
        <taxon>Philodinida</taxon>
        <taxon>Philodinidae</taxon>
        <taxon>Rotaria</taxon>
    </lineage>
</organism>
<name>A0A816KBA2_9BILA</name>
<proteinExistence type="predicted"/>
<evidence type="ECO:0000313" key="4">
    <source>
        <dbReference type="Proteomes" id="UP000663824"/>
    </source>
</evidence>
<dbReference type="EMBL" id="CAJNRE010000055">
    <property type="protein sequence ID" value="CAF1911712.1"/>
    <property type="molecule type" value="Genomic_DNA"/>
</dbReference>
<sequence length="192" mass="22440">MYRFSYKVNQRRRIRQFKRQSFKQIIISNSESCDNDYSGESNDEPLHTQHQQQQPYEETSYMSINNQTIHFNQIFIIWMMILIGSVKTKKICLMNKSNMSDPLFAQYLREFLVKSKQCTPAEPDGFVLVESDGRKYTGFVFETGDFDVCSKAADVLSQKQHEDIESDYERGKENNSTSVISLNVSEKKLSLR</sequence>
<feature type="region of interest" description="Disordered" evidence="1">
    <location>
        <begin position="33"/>
        <end position="57"/>
    </location>
</feature>
<reference evidence="3" key="1">
    <citation type="submission" date="2021-02" db="EMBL/GenBank/DDBJ databases">
        <authorList>
            <person name="Nowell W R."/>
        </authorList>
    </citation>
    <scope>NUCLEOTIDE SEQUENCE</scope>
</reference>
<keyword evidence="2" id="KW-0812">Transmembrane</keyword>
<protein>
    <submittedName>
        <fullName evidence="3">Uncharacterized protein</fullName>
    </submittedName>
</protein>
<keyword evidence="2" id="KW-1133">Transmembrane helix</keyword>
<comment type="caution">
    <text evidence="3">The sequence shown here is derived from an EMBL/GenBank/DDBJ whole genome shotgun (WGS) entry which is preliminary data.</text>
</comment>
<evidence type="ECO:0000256" key="1">
    <source>
        <dbReference type="SAM" id="MobiDB-lite"/>
    </source>
</evidence>
<gene>
    <name evidence="3" type="ORF">MBJ925_LOCUS836</name>
</gene>